<dbReference type="PANTHER" id="PTHR30327:SF1">
    <property type="entry name" value="UPF0301 PROTEIN YQGE"/>
    <property type="match status" value="1"/>
</dbReference>
<name>A0A6J4MM75_9ACTN</name>
<dbReference type="InterPro" id="IPR003774">
    <property type="entry name" value="AlgH-like"/>
</dbReference>
<evidence type="ECO:0000313" key="2">
    <source>
        <dbReference type="EMBL" id="CAA9363316.1"/>
    </source>
</evidence>
<gene>
    <name evidence="2" type="ORF">AVDCRST_MAG16-3229</name>
</gene>
<protein>
    <submittedName>
        <fullName evidence="2">UPF0301 protein YqgE</fullName>
    </submittedName>
</protein>
<comment type="similarity">
    <text evidence="1">Belongs to the UPF0301 (AlgH) family.</text>
</comment>
<reference evidence="2" key="1">
    <citation type="submission" date="2020-02" db="EMBL/GenBank/DDBJ databases">
        <authorList>
            <person name="Meier V. D."/>
        </authorList>
    </citation>
    <scope>NUCLEOTIDE SEQUENCE</scope>
    <source>
        <strain evidence="2">AVDCRST_MAG16</strain>
    </source>
</reference>
<dbReference type="PANTHER" id="PTHR30327">
    <property type="entry name" value="UNCHARACTERIZED PROTEIN YQGE"/>
    <property type="match status" value="1"/>
</dbReference>
<accession>A0A6J4MM75</accession>
<dbReference type="EMBL" id="CADCUE010000302">
    <property type="protein sequence ID" value="CAA9363316.1"/>
    <property type="molecule type" value="Genomic_DNA"/>
</dbReference>
<dbReference type="GO" id="GO:0005829">
    <property type="term" value="C:cytosol"/>
    <property type="evidence" value="ECO:0007669"/>
    <property type="project" value="TreeGrafter"/>
</dbReference>
<evidence type="ECO:0000256" key="1">
    <source>
        <dbReference type="ARBA" id="ARBA00009600"/>
    </source>
</evidence>
<organism evidence="2">
    <name type="scientific">uncultured Frankineae bacterium</name>
    <dbReference type="NCBI Taxonomy" id="437475"/>
    <lineage>
        <taxon>Bacteria</taxon>
        <taxon>Bacillati</taxon>
        <taxon>Actinomycetota</taxon>
        <taxon>Actinomycetes</taxon>
        <taxon>Frankiales</taxon>
        <taxon>environmental samples</taxon>
    </lineage>
</organism>
<dbReference type="AlphaFoldDB" id="A0A6J4MM75"/>
<dbReference type="Gene3D" id="3.40.1740.10">
    <property type="entry name" value="VC0467-like"/>
    <property type="match status" value="1"/>
</dbReference>
<sequence>MSSWSGRLLVATPTLLDPHFLRAVVLLLQHDEQEGALGVVLSRPSETAVAEVLPAWSDLAAEPPLVFGGGPVQPTAAVCVGRLAAPAHPAYGWAPLADPLLGTVDLDGDPWEGLAQVRVFAGYAGWSAGQLEAEVEEGAWWVLDALPGDAFSPRPDLLWGQVLRRQGPPLAFAASYPEDPGLN</sequence>
<dbReference type="SUPFAM" id="SSF143456">
    <property type="entry name" value="VC0467-like"/>
    <property type="match status" value="1"/>
</dbReference>
<proteinExistence type="inferred from homology"/>
<dbReference type="Pfam" id="PF02622">
    <property type="entry name" value="DUF179"/>
    <property type="match status" value="1"/>
</dbReference>